<keyword evidence="1" id="KW-1133">Transmembrane helix</keyword>
<name>A0A2T7T0B1_9ACTN</name>
<keyword evidence="1" id="KW-0812">Transmembrane</keyword>
<evidence type="ECO:0000256" key="1">
    <source>
        <dbReference type="SAM" id="Phobius"/>
    </source>
</evidence>
<keyword evidence="3" id="KW-1185">Reference proteome</keyword>
<evidence type="ECO:0000313" key="3">
    <source>
        <dbReference type="Proteomes" id="UP000245992"/>
    </source>
</evidence>
<dbReference type="Proteomes" id="UP000245992">
    <property type="component" value="Unassembled WGS sequence"/>
</dbReference>
<dbReference type="AlphaFoldDB" id="A0A2T7T0B1"/>
<gene>
    <name evidence="2" type="ORF">Y717_16655</name>
</gene>
<protein>
    <submittedName>
        <fullName evidence="2">Uncharacterized protein</fullName>
    </submittedName>
</protein>
<dbReference type="EMBL" id="AZSP01000255">
    <property type="protein sequence ID" value="PVE08564.1"/>
    <property type="molecule type" value="Genomic_DNA"/>
</dbReference>
<keyword evidence="1" id="KW-0472">Membrane</keyword>
<feature type="transmembrane region" description="Helical" evidence="1">
    <location>
        <begin position="34"/>
        <end position="52"/>
    </location>
</feature>
<comment type="caution">
    <text evidence="2">The sequence shown here is derived from an EMBL/GenBank/DDBJ whole genome shotgun (WGS) entry which is preliminary data.</text>
</comment>
<sequence length="57" mass="5891">MKAFWTVLAILFAALAVGTIASLNERAGSGTSLGIGDIAITAVLATLAWASWKSARR</sequence>
<reference evidence="2 3" key="1">
    <citation type="submission" date="2013-12" db="EMBL/GenBank/DDBJ databases">
        <title>Annotated genome of Streptomyces scopuliridis.</title>
        <authorList>
            <person name="Olson J.B."/>
        </authorList>
    </citation>
    <scope>NUCLEOTIDE SEQUENCE [LARGE SCALE GENOMIC DNA]</scope>
    <source>
        <strain evidence="2 3">RB72</strain>
    </source>
</reference>
<evidence type="ECO:0000313" key="2">
    <source>
        <dbReference type="EMBL" id="PVE08564.1"/>
    </source>
</evidence>
<dbReference type="RefSeq" id="WP_157848435.1">
    <property type="nucleotide sequence ID" value="NZ_AZSP01000255.1"/>
</dbReference>
<proteinExistence type="predicted"/>
<organism evidence="2 3">
    <name type="scientific">Streptomyces scopuliridis RB72</name>
    <dbReference type="NCBI Taxonomy" id="1440053"/>
    <lineage>
        <taxon>Bacteria</taxon>
        <taxon>Bacillati</taxon>
        <taxon>Actinomycetota</taxon>
        <taxon>Actinomycetes</taxon>
        <taxon>Kitasatosporales</taxon>
        <taxon>Streptomycetaceae</taxon>
        <taxon>Streptomyces</taxon>
    </lineage>
</organism>
<accession>A0A2T7T0B1</accession>